<comment type="pathway">
    <text evidence="3 13">Cofactor biosynthesis; molybdopterin biosynthesis.</text>
</comment>
<evidence type="ECO:0000256" key="12">
    <source>
        <dbReference type="ARBA" id="ARBA00047317"/>
    </source>
</evidence>
<dbReference type="SUPFAM" id="SSF63867">
    <property type="entry name" value="MoeA C-terminal domain-like"/>
    <property type="match status" value="1"/>
</dbReference>
<dbReference type="InterPro" id="IPR005110">
    <property type="entry name" value="MoeA_linker/N"/>
</dbReference>
<comment type="cofactor">
    <cofactor evidence="1 13">
        <name>Mg(2+)</name>
        <dbReference type="ChEBI" id="CHEBI:18420"/>
    </cofactor>
</comment>
<evidence type="ECO:0000256" key="7">
    <source>
        <dbReference type="ARBA" id="ARBA00022505"/>
    </source>
</evidence>
<dbReference type="GO" id="GO:0046872">
    <property type="term" value="F:metal ion binding"/>
    <property type="evidence" value="ECO:0007669"/>
    <property type="project" value="UniProtKB-UniRule"/>
</dbReference>
<dbReference type="InterPro" id="IPR036688">
    <property type="entry name" value="MoeA_C_domain_IV_sf"/>
</dbReference>
<feature type="domain" description="MoaB/Mog" evidence="14">
    <location>
        <begin position="198"/>
        <end position="347"/>
    </location>
</feature>
<dbReference type="InterPro" id="IPR036425">
    <property type="entry name" value="MoaB/Mog-like_dom_sf"/>
</dbReference>
<dbReference type="Pfam" id="PF00994">
    <property type="entry name" value="MoCF_biosynth"/>
    <property type="match status" value="1"/>
</dbReference>
<comment type="caution">
    <text evidence="15">The sequence shown here is derived from an EMBL/GenBank/DDBJ whole genome shotgun (WGS) entry which is preliminary data.</text>
</comment>
<evidence type="ECO:0000313" key="15">
    <source>
        <dbReference type="EMBL" id="MBB1489050.1"/>
    </source>
</evidence>
<keyword evidence="11 13" id="KW-0501">Molybdenum cofactor biosynthesis</keyword>
<dbReference type="EC" id="2.10.1.1" evidence="5 13"/>
<dbReference type="FunFam" id="3.40.980.10:FF:000004">
    <property type="entry name" value="Molybdopterin molybdenumtransferase"/>
    <property type="match status" value="1"/>
</dbReference>
<evidence type="ECO:0000256" key="5">
    <source>
        <dbReference type="ARBA" id="ARBA00013269"/>
    </source>
</evidence>
<evidence type="ECO:0000256" key="9">
    <source>
        <dbReference type="ARBA" id="ARBA00022723"/>
    </source>
</evidence>
<evidence type="ECO:0000256" key="6">
    <source>
        <dbReference type="ARBA" id="ARBA00021108"/>
    </source>
</evidence>
<evidence type="ECO:0000259" key="14">
    <source>
        <dbReference type="SMART" id="SM00852"/>
    </source>
</evidence>
<dbReference type="RefSeq" id="WP_182810821.1">
    <property type="nucleotide sequence ID" value="NZ_JACJFM010000042.1"/>
</dbReference>
<dbReference type="EMBL" id="JACJFM010000042">
    <property type="protein sequence ID" value="MBB1489050.1"/>
    <property type="molecule type" value="Genomic_DNA"/>
</dbReference>
<keyword evidence="8 13" id="KW-0808">Transferase</keyword>
<evidence type="ECO:0000256" key="13">
    <source>
        <dbReference type="RuleBase" id="RU365090"/>
    </source>
</evidence>
<evidence type="ECO:0000256" key="3">
    <source>
        <dbReference type="ARBA" id="ARBA00005046"/>
    </source>
</evidence>
<dbReference type="PANTHER" id="PTHR10192:SF31">
    <property type="entry name" value="MOLYBDOPTERIN MOLYBDENUMTRANSFERASE"/>
    <property type="match status" value="1"/>
</dbReference>
<dbReference type="CDD" id="cd00887">
    <property type="entry name" value="MoeA"/>
    <property type="match status" value="1"/>
</dbReference>
<comment type="catalytic activity">
    <reaction evidence="12">
        <text>adenylyl-molybdopterin + molybdate = Mo-molybdopterin + AMP + H(+)</text>
        <dbReference type="Rhea" id="RHEA:35047"/>
        <dbReference type="ChEBI" id="CHEBI:15378"/>
        <dbReference type="ChEBI" id="CHEBI:36264"/>
        <dbReference type="ChEBI" id="CHEBI:62727"/>
        <dbReference type="ChEBI" id="CHEBI:71302"/>
        <dbReference type="ChEBI" id="CHEBI:456215"/>
        <dbReference type="EC" id="2.10.1.1"/>
    </reaction>
</comment>
<accession>A0A839IWH9</accession>
<sequence length="436" mass="46861">MSEQSQSVISCFDQPGQFSVQQGREKVEALVNPLSDSEYCAIAQLTGRVLAEDLVSPVNVPAQTNSAMDGFALCLPEENTGHTHWPDEYLLVGEAFAGHGYDGALETGQAVLITTGAPVPKGTSTVVMKEVARVDNGRVLLDRADAVRPGENIRQAGEDLKKGCIALQAGTRLKAQHQGLIASLGYTEVKVIRRPRVAVFSTGDEVVAQGQPLPEFSIYDTNRFSIQGMLAALGCEVIDLGILPDQKDVLTNTLRQAAEQTDVVISSGGVSVGDADYIKSALNETGRTGFWRLNMRPGRPFACGVLGCSDDSTSVCPDKQALFYGLPGNPVAVMVTFLQLVQPALRKLSGEKNWEPCRLPALAAEKMRSRAGRTDFHRGIFSINHQGQLEVHTTGSQGSGILRSMTEANCLIEIPDDMPGVQPGERVMIQPFADLL</sequence>
<dbReference type="InterPro" id="IPR005111">
    <property type="entry name" value="MoeA_C_domain_IV"/>
</dbReference>
<dbReference type="Gene3D" id="2.170.190.11">
    <property type="entry name" value="Molybdopterin biosynthesis moea protein, domain 3"/>
    <property type="match status" value="1"/>
</dbReference>
<dbReference type="InterPro" id="IPR001453">
    <property type="entry name" value="MoaB/Mog_dom"/>
</dbReference>
<evidence type="ECO:0000313" key="16">
    <source>
        <dbReference type="Proteomes" id="UP000565262"/>
    </source>
</evidence>
<comment type="function">
    <text evidence="2 13">Catalyzes the insertion of molybdate into adenylated molybdopterin with the concomitant release of AMP.</text>
</comment>
<dbReference type="FunFam" id="2.40.340.10:FF:000003">
    <property type="entry name" value="Molybdopterin molybdenumtransferase"/>
    <property type="match status" value="1"/>
</dbReference>
<dbReference type="Pfam" id="PF03453">
    <property type="entry name" value="MoeA_N"/>
    <property type="match status" value="1"/>
</dbReference>
<organism evidence="15 16">
    <name type="scientific">Oceanospirillum sediminis</name>
    <dbReference type="NCBI Taxonomy" id="2760088"/>
    <lineage>
        <taxon>Bacteria</taxon>
        <taxon>Pseudomonadati</taxon>
        <taxon>Pseudomonadota</taxon>
        <taxon>Gammaproteobacteria</taxon>
        <taxon>Oceanospirillales</taxon>
        <taxon>Oceanospirillaceae</taxon>
        <taxon>Oceanospirillum</taxon>
    </lineage>
</organism>
<evidence type="ECO:0000256" key="8">
    <source>
        <dbReference type="ARBA" id="ARBA00022679"/>
    </source>
</evidence>
<evidence type="ECO:0000256" key="4">
    <source>
        <dbReference type="ARBA" id="ARBA00010763"/>
    </source>
</evidence>
<evidence type="ECO:0000256" key="1">
    <source>
        <dbReference type="ARBA" id="ARBA00001946"/>
    </source>
</evidence>
<dbReference type="Gene3D" id="2.40.340.10">
    <property type="entry name" value="MoeA, C-terminal, domain IV"/>
    <property type="match status" value="1"/>
</dbReference>
<dbReference type="Gene3D" id="3.90.105.10">
    <property type="entry name" value="Molybdopterin biosynthesis moea protein, domain 2"/>
    <property type="match status" value="1"/>
</dbReference>
<dbReference type="SUPFAM" id="SSF63882">
    <property type="entry name" value="MoeA N-terminal region -like"/>
    <property type="match status" value="1"/>
</dbReference>
<dbReference type="SMART" id="SM00852">
    <property type="entry name" value="MoCF_biosynth"/>
    <property type="match status" value="1"/>
</dbReference>
<reference evidence="15 16" key="1">
    <citation type="submission" date="2020-08" db="EMBL/GenBank/DDBJ databases">
        <title>Oceanospirillum sp. nov. isolated from marine sediment.</title>
        <authorList>
            <person name="Ji X."/>
        </authorList>
    </citation>
    <scope>NUCLEOTIDE SEQUENCE [LARGE SCALE GENOMIC DNA]</scope>
    <source>
        <strain evidence="15 16">D5</strain>
    </source>
</reference>
<evidence type="ECO:0000256" key="11">
    <source>
        <dbReference type="ARBA" id="ARBA00023150"/>
    </source>
</evidence>
<dbReference type="UniPathway" id="UPA00344"/>
<dbReference type="Gene3D" id="3.40.980.10">
    <property type="entry name" value="MoaB/Mog-like domain"/>
    <property type="match status" value="1"/>
</dbReference>
<dbReference type="NCBIfam" id="NF011060">
    <property type="entry name" value="PRK14491.1"/>
    <property type="match status" value="1"/>
</dbReference>
<keyword evidence="16" id="KW-1185">Reference proteome</keyword>
<dbReference type="Proteomes" id="UP000565262">
    <property type="component" value="Unassembled WGS sequence"/>
</dbReference>
<dbReference type="Pfam" id="PF03454">
    <property type="entry name" value="MoeA_C"/>
    <property type="match status" value="1"/>
</dbReference>
<dbReference type="AlphaFoldDB" id="A0A839IWH9"/>
<dbReference type="GO" id="GO:0006777">
    <property type="term" value="P:Mo-molybdopterin cofactor biosynthetic process"/>
    <property type="evidence" value="ECO:0007669"/>
    <property type="project" value="UniProtKB-UniRule"/>
</dbReference>
<dbReference type="GO" id="GO:0061599">
    <property type="term" value="F:molybdopterin molybdotransferase activity"/>
    <property type="evidence" value="ECO:0007669"/>
    <property type="project" value="UniProtKB-UniRule"/>
</dbReference>
<name>A0A839IWH9_9GAMM</name>
<keyword evidence="10 13" id="KW-0460">Magnesium</keyword>
<evidence type="ECO:0000256" key="2">
    <source>
        <dbReference type="ARBA" id="ARBA00002901"/>
    </source>
</evidence>
<dbReference type="NCBIfam" id="NF045515">
    <property type="entry name" value="Glp_gephyrin"/>
    <property type="match status" value="1"/>
</dbReference>
<keyword evidence="7 13" id="KW-0500">Molybdenum</keyword>
<keyword evidence="9 13" id="KW-0479">Metal-binding</keyword>
<dbReference type="PANTHER" id="PTHR10192">
    <property type="entry name" value="MOLYBDOPTERIN BIOSYNTHESIS PROTEIN"/>
    <property type="match status" value="1"/>
</dbReference>
<gene>
    <name evidence="15" type="ORF">H4O21_20795</name>
</gene>
<dbReference type="InterPro" id="IPR038987">
    <property type="entry name" value="MoeA-like"/>
</dbReference>
<dbReference type="GO" id="GO:0005829">
    <property type="term" value="C:cytosol"/>
    <property type="evidence" value="ECO:0007669"/>
    <property type="project" value="TreeGrafter"/>
</dbReference>
<dbReference type="NCBIfam" id="TIGR00177">
    <property type="entry name" value="molyb_syn"/>
    <property type="match status" value="1"/>
</dbReference>
<proteinExistence type="inferred from homology"/>
<comment type="similarity">
    <text evidence="4 13">Belongs to the MoeA family.</text>
</comment>
<protein>
    <recommendedName>
        <fullName evidence="6 13">Molybdopterin molybdenumtransferase</fullName>
        <ecNumber evidence="5 13">2.10.1.1</ecNumber>
    </recommendedName>
</protein>
<dbReference type="InterPro" id="IPR036135">
    <property type="entry name" value="MoeA_linker/N_sf"/>
</dbReference>
<dbReference type="SUPFAM" id="SSF53218">
    <property type="entry name" value="Molybdenum cofactor biosynthesis proteins"/>
    <property type="match status" value="1"/>
</dbReference>
<evidence type="ECO:0000256" key="10">
    <source>
        <dbReference type="ARBA" id="ARBA00022842"/>
    </source>
</evidence>